<dbReference type="AlphaFoldDB" id="A0AAV2ZWI2"/>
<comment type="caution">
    <text evidence="3">The sequence shown here is derived from an EMBL/GenBank/DDBJ whole genome shotgun (WGS) entry which is preliminary data.</text>
</comment>
<keyword evidence="1" id="KW-1133">Transmembrane helix</keyword>
<accession>A0AAV2ZWI2</accession>
<evidence type="ECO:0000256" key="1">
    <source>
        <dbReference type="SAM" id="Phobius"/>
    </source>
</evidence>
<proteinExistence type="predicted"/>
<reference evidence="3" key="1">
    <citation type="thesis" date="2020" institute="ProQuest LLC" country="789 East Eisenhower Parkway, Ann Arbor, MI, USA">
        <title>Comparative Genomics and Chromosome Evolution.</title>
        <authorList>
            <person name="Mudd A.B."/>
        </authorList>
    </citation>
    <scope>NUCLEOTIDE SEQUENCE</scope>
    <source>
        <strain evidence="3">1538</strain>
        <tissue evidence="3">Blood</tissue>
    </source>
</reference>
<keyword evidence="4" id="KW-1185">Reference proteome</keyword>
<sequence>MDMLVLFLLFAIFSGTAGFPVAPSNVPEWTTEGHDGHNVEGLTTTSFDGLKQTSTEDITTVENLGTPITKAIGKIPVGPPKQANTRIRRQPKYKLSTFHARLIEGFFMPVLGTIVAIIALICKCLCDCCKRLCCKKRLWDEEAGYTSDSDEDTMEKPQPRQPLFKKYCPLQEEKRHSRPYKFKTSRLPENNLHHTIRRRFIKKYQKQDFCRIGQRNQEKRLLRIGKRALRSSWDIYNAYLVCARCFSTTYKLQYPNQTAQDIYSDGHFLQNIPIKLHKLRNVTKSRQGEVRRRVWWFVHQQMKEIEIRRSETHEYSKYLRKVRRLSKSPTHYLGLLDRNYSIRSRKPRRMSKEQQRNLVQNIWGQMRV</sequence>
<evidence type="ECO:0000256" key="2">
    <source>
        <dbReference type="SAM" id="SignalP"/>
    </source>
</evidence>
<keyword evidence="1" id="KW-0812">Transmembrane</keyword>
<name>A0AAV2ZWI2_PYXAD</name>
<evidence type="ECO:0000313" key="3">
    <source>
        <dbReference type="EMBL" id="DBA14423.1"/>
    </source>
</evidence>
<evidence type="ECO:0000313" key="4">
    <source>
        <dbReference type="Proteomes" id="UP001181693"/>
    </source>
</evidence>
<feature type="signal peptide" evidence="2">
    <location>
        <begin position="1"/>
        <end position="18"/>
    </location>
</feature>
<gene>
    <name evidence="3" type="ORF">GDO54_005396</name>
</gene>
<dbReference type="Proteomes" id="UP001181693">
    <property type="component" value="Unassembled WGS sequence"/>
</dbReference>
<keyword evidence="2" id="KW-0732">Signal</keyword>
<protein>
    <submittedName>
        <fullName evidence="3">Uncharacterized protein</fullName>
    </submittedName>
</protein>
<feature type="transmembrane region" description="Helical" evidence="1">
    <location>
        <begin position="106"/>
        <end position="126"/>
    </location>
</feature>
<organism evidence="3 4">
    <name type="scientific">Pyxicephalus adspersus</name>
    <name type="common">African bullfrog</name>
    <dbReference type="NCBI Taxonomy" id="30357"/>
    <lineage>
        <taxon>Eukaryota</taxon>
        <taxon>Metazoa</taxon>
        <taxon>Chordata</taxon>
        <taxon>Craniata</taxon>
        <taxon>Vertebrata</taxon>
        <taxon>Euteleostomi</taxon>
        <taxon>Amphibia</taxon>
        <taxon>Batrachia</taxon>
        <taxon>Anura</taxon>
        <taxon>Neobatrachia</taxon>
        <taxon>Ranoidea</taxon>
        <taxon>Pyxicephalidae</taxon>
        <taxon>Pyxicephalinae</taxon>
        <taxon>Pyxicephalus</taxon>
    </lineage>
</organism>
<dbReference type="EMBL" id="DYDO01000013">
    <property type="protein sequence ID" value="DBA14423.1"/>
    <property type="molecule type" value="Genomic_DNA"/>
</dbReference>
<feature type="chain" id="PRO_5043830970" evidence="2">
    <location>
        <begin position="19"/>
        <end position="368"/>
    </location>
</feature>
<keyword evidence="1" id="KW-0472">Membrane</keyword>